<feature type="transmembrane region" description="Helical" evidence="10">
    <location>
        <begin position="38"/>
        <end position="59"/>
    </location>
</feature>
<sequence length="413" mass="44409">MVKVQRFLTEQRQALVIGLTVLLILAEAFRFISSNNLMYQILMATAGVIGLLPILFTAISSLEVRLISIDVLVSIAVIGAFIIGEYNEAAIVTWLFMVGEVLENATLRKTRSAIKQLTELAPRTAVVIDEDGNTSDEDVDFIDPGDMVLIKTGNQVPVDGTIKTGTAVLNEASITGESRLVKKHPGDAVFAGTILENGTVTVNTTAAGEDTTFGKIIELVEEAQDSQTKTQRFIDRFARYYTPVVLLVAIMVGLITRDVRLAITVMVLGCPGALVIGVPASTVAGIGNGARQGILFKGSDVMDRMKHIDTIAFDKTGTLTIGKPVVTSVNVLNGDRQTIIDQAVAVEQRSDHPLAQAIGKLDRKHDYQPTDIQTIKGQGIRAQIGEGEYLLGNPTLIKDLLGTVQLSTNSLIN</sequence>
<evidence type="ECO:0000313" key="12">
    <source>
        <dbReference type="EMBL" id="EGC14275.1"/>
    </source>
</evidence>
<dbReference type="Pfam" id="PF00702">
    <property type="entry name" value="Hydrolase"/>
    <property type="match status" value="1"/>
</dbReference>
<dbReference type="EC" id="7.2.2.21" evidence="8"/>
<keyword evidence="4 10" id="KW-0812">Transmembrane</keyword>
<reference evidence="12 13" key="1">
    <citation type="submission" date="2011-01" db="EMBL/GenBank/DDBJ databases">
        <authorList>
            <person name="Muzny D."/>
            <person name="Qin X."/>
            <person name="Buhay C."/>
            <person name="Dugan-Rocha S."/>
            <person name="Ding Y."/>
            <person name="Chen G."/>
            <person name="Hawes A."/>
            <person name="Holder M."/>
            <person name="Jhangiani S."/>
            <person name="Johnson A."/>
            <person name="Khan Z."/>
            <person name="Li Z."/>
            <person name="Liu W."/>
            <person name="Liu X."/>
            <person name="Perez L."/>
            <person name="Shen H."/>
            <person name="Wang Q."/>
            <person name="Watt J."/>
            <person name="Xi L."/>
            <person name="Xin Y."/>
            <person name="Zhou J."/>
            <person name="Deng J."/>
            <person name="Jiang H."/>
            <person name="Liu Y."/>
            <person name="Qu J."/>
            <person name="Song X.-Z."/>
            <person name="Zhang L."/>
            <person name="Villasana D."/>
            <person name="Johnson A."/>
            <person name="Liu J."/>
            <person name="Liyanage D."/>
            <person name="Lorensuhewa L."/>
            <person name="Robinson T."/>
            <person name="Song A."/>
            <person name="Song B.-B."/>
            <person name="Dinh H."/>
            <person name="Thornton R."/>
            <person name="Coyle M."/>
            <person name="Francisco L."/>
            <person name="Jackson L."/>
            <person name="Javaid M."/>
            <person name="Korchina V."/>
            <person name="Kovar C."/>
            <person name="Mata R."/>
            <person name="Mathew T."/>
            <person name="Ngo R."/>
            <person name="Nguyen L."/>
            <person name="Nguyen N."/>
            <person name="Okwuonu G."/>
            <person name="Ongeri F."/>
            <person name="Pham C."/>
            <person name="Simmons D."/>
            <person name="Wilczek-Boney K."/>
            <person name="Hale W."/>
            <person name="Jakkamsetti A."/>
            <person name="Pham P."/>
            <person name="Ruth R."/>
            <person name="San Lucas F."/>
            <person name="Warren J."/>
            <person name="Zhang J."/>
            <person name="Zhao Z."/>
            <person name="Zhou C."/>
            <person name="Zhu D."/>
            <person name="Lee S."/>
            <person name="Bess C."/>
            <person name="Blankenburg K."/>
            <person name="Forbes L."/>
            <person name="Fu Q."/>
            <person name="Gubbala S."/>
            <person name="Hirani K."/>
            <person name="Jayaseelan J.C."/>
            <person name="Lara F."/>
            <person name="Munidasa M."/>
            <person name="Palculict T."/>
            <person name="Patil S."/>
            <person name="Pu L.-L."/>
            <person name="Saada N."/>
            <person name="Tang L."/>
            <person name="Weissenberger G."/>
            <person name="Zhu Y."/>
            <person name="Hemphill L."/>
            <person name="Shang Y."/>
            <person name="Youmans B."/>
            <person name="Ayvaz T."/>
            <person name="Ross M."/>
            <person name="Santibanez J."/>
            <person name="Aqrawi P."/>
            <person name="Gross S."/>
            <person name="Joshi V."/>
            <person name="Fowler G."/>
            <person name="Nazareth L."/>
            <person name="Reid J."/>
            <person name="Worley K."/>
            <person name="Petrosino J."/>
            <person name="Highlander S."/>
            <person name="Gibbs R."/>
        </authorList>
    </citation>
    <scope>NUCLEOTIDE SEQUENCE [LARGE SCALE GENOMIC DNA]</scope>
    <source>
        <strain evidence="12 13">MM4-1A</strain>
    </source>
</reference>
<comment type="caution">
    <text evidence="12">The sequence shown here is derived from an EMBL/GenBank/DDBJ whole genome shotgun (WGS) entry which is preliminary data.</text>
</comment>
<keyword evidence="12" id="KW-0378">Hydrolase</keyword>
<dbReference type="Gene3D" id="2.70.150.10">
    <property type="entry name" value="Calcium-transporting ATPase, cytoplasmic transduction domain A"/>
    <property type="match status" value="1"/>
</dbReference>
<feature type="transmembrane region" description="Helical" evidence="10">
    <location>
        <begin position="66"/>
        <end position="83"/>
    </location>
</feature>
<accession>A0A828RF89</accession>
<feature type="transmembrane region" description="Helical" evidence="10">
    <location>
        <begin position="237"/>
        <end position="255"/>
    </location>
</feature>
<evidence type="ECO:0000256" key="5">
    <source>
        <dbReference type="ARBA" id="ARBA00022989"/>
    </source>
</evidence>
<dbReference type="GO" id="GO:0005886">
    <property type="term" value="C:plasma membrane"/>
    <property type="evidence" value="ECO:0007669"/>
    <property type="project" value="UniProtKB-SubCell"/>
</dbReference>
<dbReference type="GO" id="GO:0016887">
    <property type="term" value="F:ATP hydrolysis activity"/>
    <property type="evidence" value="ECO:0007669"/>
    <property type="project" value="InterPro"/>
</dbReference>
<keyword evidence="6" id="KW-0406">Ion transport</keyword>
<dbReference type="InterPro" id="IPR051014">
    <property type="entry name" value="Cation_Transport_ATPase_IB"/>
</dbReference>
<keyword evidence="6" id="KW-0813">Transport</keyword>
<feature type="transmembrane region" description="Helical" evidence="10">
    <location>
        <begin position="261"/>
        <end position="287"/>
    </location>
</feature>
<dbReference type="Gene3D" id="3.40.1110.10">
    <property type="entry name" value="Calcium-transporting ATPase, cytoplasmic domain N"/>
    <property type="match status" value="1"/>
</dbReference>
<evidence type="ECO:0000256" key="1">
    <source>
        <dbReference type="ARBA" id="ARBA00004651"/>
    </source>
</evidence>
<dbReference type="SUPFAM" id="SSF81660">
    <property type="entry name" value="Metal cation-transporting ATPase, ATP-binding domain N"/>
    <property type="match status" value="1"/>
</dbReference>
<dbReference type="PROSITE" id="PS00154">
    <property type="entry name" value="ATPASE_E1_E2"/>
    <property type="match status" value="1"/>
</dbReference>
<dbReference type="InterPro" id="IPR059000">
    <property type="entry name" value="ATPase_P-type_domA"/>
</dbReference>
<keyword evidence="3" id="KW-0104">Cadmium</keyword>
<dbReference type="SUPFAM" id="SSF81653">
    <property type="entry name" value="Calcium ATPase, transduction domain A"/>
    <property type="match status" value="1"/>
</dbReference>
<evidence type="ECO:0000256" key="6">
    <source>
        <dbReference type="ARBA" id="ARBA00023065"/>
    </source>
</evidence>
<dbReference type="FunFam" id="2.70.150.10:FF:000002">
    <property type="entry name" value="Copper-transporting ATPase 1, putative"/>
    <property type="match status" value="1"/>
</dbReference>
<feature type="transmembrane region" description="Helical" evidence="10">
    <location>
        <begin position="89"/>
        <end position="107"/>
    </location>
</feature>
<dbReference type="InterPro" id="IPR018303">
    <property type="entry name" value="ATPase_P-typ_P_site"/>
</dbReference>
<comment type="subcellular location">
    <subcellularLocation>
        <location evidence="1">Cell membrane</location>
        <topology evidence="1">Multi-pass membrane protein</topology>
    </subcellularLocation>
</comment>
<dbReference type="InterPro" id="IPR023299">
    <property type="entry name" value="ATPase_P-typ_cyto_dom_N"/>
</dbReference>
<evidence type="ECO:0000313" key="13">
    <source>
        <dbReference type="Proteomes" id="UP000004335"/>
    </source>
</evidence>
<dbReference type="GO" id="GO:0005524">
    <property type="term" value="F:ATP binding"/>
    <property type="evidence" value="ECO:0007669"/>
    <property type="project" value="InterPro"/>
</dbReference>
<dbReference type="PANTHER" id="PTHR48085:SF5">
    <property type="entry name" value="CADMIUM_ZINC-TRANSPORTING ATPASE HMA4-RELATED"/>
    <property type="match status" value="1"/>
</dbReference>
<dbReference type="InterPro" id="IPR023298">
    <property type="entry name" value="ATPase_P-typ_TM_dom_sf"/>
</dbReference>
<dbReference type="EMBL" id="ACGX02000007">
    <property type="protein sequence ID" value="EGC14275.1"/>
    <property type="molecule type" value="Genomic_DNA"/>
</dbReference>
<feature type="domain" description="P-type ATPase A" evidence="11">
    <location>
        <begin position="119"/>
        <end position="221"/>
    </location>
</feature>
<evidence type="ECO:0000259" key="11">
    <source>
        <dbReference type="Pfam" id="PF00122"/>
    </source>
</evidence>
<dbReference type="Pfam" id="PF00122">
    <property type="entry name" value="E1-E2_ATPase"/>
    <property type="match status" value="1"/>
</dbReference>
<gene>
    <name evidence="12" type="primary">cadA2</name>
    <name evidence="12" type="ORF">HMPREF0536_11412</name>
</gene>
<dbReference type="GO" id="GO:0008551">
    <property type="term" value="F:P-type cadmium transporter activity"/>
    <property type="evidence" value="ECO:0007669"/>
    <property type="project" value="UniProtKB-EC"/>
</dbReference>
<evidence type="ECO:0000256" key="10">
    <source>
        <dbReference type="SAM" id="Phobius"/>
    </source>
</evidence>
<evidence type="ECO:0000256" key="4">
    <source>
        <dbReference type="ARBA" id="ARBA00022692"/>
    </source>
</evidence>
<keyword evidence="5 10" id="KW-1133">Transmembrane helix</keyword>
<dbReference type="AlphaFoldDB" id="A0A828RF89"/>
<proteinExistence type="inferred from homology"/>
<dbReference type="InterPro" id="IPR001757">
    <property type="entry name" value="P_typ_ATPase"/>
</dbReference>
<evidence type="ECO:0000256" key="7">
    <source>
        <dbReference type="ARBA" id="ARBA00023136"/>
    </source>
</evidence>
<dbReference type="InterPro" id="IPR027256">
    <property type="entry name" value="P-typ_ATPase_IB"/>
</dbReference>
<evidence type="ECO:0000256" key="9">
    <source>
        <dbReference type="ARBA" id="ARBA00049338"/>
    </source>
</evidence>
<keyword evidence="7 10" id="KW-0472">Membrane</keyword>
<dbReference type="PANTHER" id="PTHR48085">
    <property type="entry name" value="CADMIUM/ZINC-TRANSPORTING ATPASE HMA2-RELATED"/>
    <property type="match status" value="1"/>
</dbReference>
<name>A0A828RF89_LIMRT</name>
<dbReference type="NCBIfam" id="TIGR01494">
    <property type="entry name" value="ATPase_P-type"/>
    <property type="match status" value="1"/>
</dbReference>
<comment type="similarity">
    <text evidence="2">Belongs to the cation transport ATPase (P-type) (TC 3.A.3) family. Type IB subfamily.</text>
</comment>
<comment type="catalytic activity">
    <reaction evidence="9">
        <text>Cd(2+)(in) + ATP + H2O = Cd(2+)(out) + ADP + phosphate + H(+)</text>
        <dbReference type="Rhea" id="RHEA:12132"/>
        <dbReference type="ChEBI" id="CHEBI:15377"/>
        <dbReference type="ChEBI" id="CHEBI:15378"/>
        <dbReference type="ChEBI" id="CHEBI:30616"/>
        <dbReference type="ChEBI" id="CHEBI:43474"/>
        <dbReference type="ChEBI" id="CHEBI:48775"/>
        <dbReference type="ChEBI" id="CHEBI:456216"/>
        <dbReference type="EC" id="7.2.2.21"/>
    </reaction>
</comment>
<protein>
    <recommendedName>
        <fullName evidence="8">Cd(2+)-exporting ATPase</fullName>
        <ecNumber evidence="8">7.2.2.21</ecNumber>
    </recommendedName>
</protein>
<dbReference type="Proteomes" id="UP000004335">
    <property type="component" value="Unassembled WGS sequence"/>
</dbReference>
<dbReference type="SUPFAM" id="SSF81665">
    <property type="entry name" value="Calcium ATPase, transmembrane domain M"/>
    <property type="match status" value="1"/>
</dbReference>
<evidence type="ECO:0000256" key="2">
    <source>
        <dbReference type="ARBA" id="ARBA00006024"/>
    </source>
</evidence>
<dbReference type="PRINTS" id="PR00941">
    <property type="entry name" value="CDATPASE"/>
</dbReference>
<evidence type="ECO:0000256" key="3">
    <source>
        <dbReference type="ARBA" id="ARBA00022539"/>
    </source>
</evidence>
<dbReference type="InterPro" id="IPR008250">
    <property type="entry name" value="ATPase_P-typ_transduc_dom_A_sf"/>
</dbReference>
<organism evidence="12 13">
    <name type="scientific">Limosilactobacillus reuteri MM4-1A</name>
    <dbReference type="NCBI Taxonomy" id="548485"/>
    <lineage>
        <taxon>Bacteria</taxon>
        <taxon>Bacillati</taxon>
        <taxon>Bacillota</taxon>
        <taxon>Bacilli</taxon>
        <taxon>Lactobacillales</taxon>
        <taxon>Lactobacillaceae</taxon>
        <taxon>Limosilactobacillus</taxon>
    </lineage>
</organism>
<evidence type="ECO:0000256" key="8">
    <source>
        <dbReference type="ARBA" id="ARBA00039103"/>
    </source>
</evidence>